<dbReference type="InterPro" id="IPR052228">
    <property type="entry name" value="Sec_Metab_Biosynth_Oxidored"/>
</dbReference>
<keyword evidence="4" id="KW-1185">Reference proteome</keyword>
<comment type="caution">
    <text evidence="3">The sequence shown here is derived from an EMBL/GenBank/DDBJ whole genome shotgun (WGS) entry which is preliminary data.</text>
</comment>
<dbReference type="Gene3D" id="3.40.50.720">
    <property type="entry name" value="NAD(P)-binding Rossmann-like Domain"/>
    <property type="match status" value="1"/>
</dbReference>
<dbReference type="PANTHER" id="PTHR47534">
    <property type="entry name" value="YALI0E05731P"/>
    <property type="match status" value="1"/>
</dbReference>
<accession>A0A3D8SUC0</accession>
<evidence type="ECO:0000256" key="1">
    <source>
        <dbReference type="ARBA" id="ARBA00023002"/>
    </source>
</evidence>
<dbReference type="SUPFAM" id="SSF51735">
    <property type="entry name" value="NAD(P)-binding Rossmann-fold domains"/>
    <property type="match status" value="1"/>
</dbReference>
<dbReference type="PANTHER" id="PTHR47534:SF3">
    <property type="entry name" value="ALCOHOL DEHYDROGENASE-LIKE C-TERMINAL DOMAIN-CONTAINING PROTEIN"/>
    <property type="match status" value="1"/>
</dbReference>
<feature type="region of interest" description="Disordered" evidence="2">
    <location>
        <begin position="323"/>
        <end position="345"/>
    </location>
</feature>
<dbReference type="STRING" id="1849047.A0A3D8SUC0"/>
<dbReference type="InterPro" id="IPR002347">
    <property type="entry name" value="SDR_fam"/>
</dbReference>
<dbReference type="AlphaFoldDB" id="A0A3D8SUC0"/>
<dbReference type="EMBL" id="PDLM01000001">
    <property type="protein sequence ID" value="RDW89368.1"/>
    <property type="molecule type" value="Genomic_DNA"/>
</dbReference>
<protein>
    <submittedName>
        <fullName evidence="3">Uncharacterized protein</fullName>
    </submittedName>
</protein>
<name>A0A3D8SUC0_9HELO</name>
<dbReference type="GO" id="GO:0016491">
    <property type="term" value="F:oxidoreductase activity"/>
    <property type="evidence" value="ECO:0007669"/>
    <property type="project" value="UniProtKB-KW"/>
</dbReference>
<keyword evidence="1" id="KW-0560">Oxidoreductase</keyword>
<dbReference type="OrthoDB" id="2898509at2759"/>
<gene>
    <name evidence="3" type="ORF">BP6252_01400</name>
</gene>
<dbReference type="Proteomes" id="UP000256645">
    <property type="component" value="Unassembled WGS sequence"/>
</dbReference>
<evidence type="ECO:0000313" key="3">
    <source>
        <dbReference type="EMBL" id="RDW89368.1"/>
    </source>
</evidence>
<proteinExistence type="predicted"/>
<dbReference type="Pfam" id="PF00106">
    <property type="entry name" value="adh_short"/>
    <property type="match status" value="1"/>
</dbReference>
<sequence length="370" mass="39613">MVSITNVRTSNATLKNGPSGLVAVFVGATSGIGLGTLKAFAKSTQEPTAYIVGRSEKAAAALLEELQKSNPQGTFHFIESEISLIKNVDAVCEEVKSKESKVDILFMSPGYLSFDGRTGESYDANNLPGVRAAANSPTESPEGIDIPHALRLYSRLRFAYNLMPLLKTSNTGGRVISILAGGQESPLDVDDLEVRNDFTFMKAATNGTTQTTLALEELAKANPTVTFIHKYPGFVNTGVVDRLLRTAPGLFWYPAAAVRWLVVPVVNLFSMTVTEAGERGLFLSTSARYPPSSQTKAEQGYGIAPLPKGVDVAKSSVVQEDGTGNGVYRVGPTDDNAGDDKVLGPYRKDGTSTKVWESILSVWERAVARA</sequence>
<evidence type="ECO:0000256" key="2">
    <source>
        <dbReference type="SAM" id="MobiDB-lite"/>
    </source>
</evidence>
<reference evidence="3 4" key="1">
    <citation type="journal article" date="2018" name="IMA Fungus">
        <title>IMA Genome-F 9: Draft genome sequence of Annulohypoxylon stygium, Aspergillus mulundensis, Berkeleyomyces basicola (syn. Thielaviopsis basicola), Ceratocystis smalleyi, two Cercospora beticola strains, Coleophoma cylindrospora, Fusarium fracticaudum, Phialophora cf. hyalina, and Morchella septimelata.</title>
        <authorList>
            <person name="Wingfield B.D."/>
            <person name="Bills G.F."/>
            <person name="Dong Y."/>
            <person name="Huang W."/>
            <person name="Nel W.J."/>
            <person name="Swalarsk-Parry B.S."/>
            <person name="Vaghefi N."/>
            <person name="Wilken P.M."/>
            <person name="An Z."/>
            <person name="de Beer Z.W."/>
            <person name="De Vos L."/>
            <person name="Chen L."/>
            <person name="Duong T.A."/>
            <person name="Gao Y."/>
            <person name="Hammerbacher A."/>
            <person name="Kikkert J.R."/>
            <person name="Li Y."/>
            <person name="Li H."/>
            <person name="Li K."/>
            <person name="Li Q."/>
            <person name="Liu X."/>
            <person name="Ma X."/>
            <person name="Naidoo K."/>
            <person name="Pethybridge S.J."/>
            <person name="Sun J."/>
            <person name="Steenkamp E.T."/>
            <person name="van der Nest M.A."/>
            <person name="van Wyk S."/>
            <person name="Wingfield M.J."/>
            <person name="Xiong C."/>
            <person name="Yue Q."/>
            <person name="Zhang X."/>
        </authorList>
    </citation>
    <scope>NUCLEOTIDE SEQUENCE [LARGE SCALE GENOMIC DNA]</scope>
    <source>
        <strain evidence="3 4">BP6252</strain>
    </source>
</reference>
<evidence type="ECO:0000313" key="4">
    <source>
        <dbReference type="Proteomes" id="UP000256645"/>
    </source>
</evidence>
<organism evidence="3 4">
    <name type="scientific">Coleophoma cylindrospora</name>
    <dbReference type="NCBI Taxonomy" id="1849047"/>
    <lineage>
        <taxon>Eukaryota</taxon>
        <taxon>Fungi</taxon>
        <taxon>Dikarya</taxon>
        <taxon>Ascomycota</taxon>
        <taxon>Pezizomycotina</taxon>
        <taxon>Leotiomycetes</taxon>
        <taxon>Helotiales</taxon>
        <taxon>Dermateaceae</taxon>
        <taxon>Coleophoma</taxon>
    </lineage>
</organism>
<dbReference type="InterPro" id="IPR036291">
    <property type="entry name" value="NAD(P)-bd_dom_sf"/>
</dbReference>